<dbReference type="Pfam" id="PF12023">
    <property type="entry name" value="DUF3511"/>
    <property type="match status" value="1"/>
</dbReference>
<reference evidence="2 3" key="1">
    <citation type="submission" date="2020-02" db="EMBL/GenBank/DDBJ databases">
        <authorList>
            <person name="Ma Q."/>
            <person name="Huang Y."/>
            <person name="Song X."/>
            <person name="Pei D."/>
        </authorList>
    </citation>
    <scope>NUCLEOTIDE SEQUENCE [LARGE SCALE GENOMIC DNA]</scope>
    <source>
        <strain evidence="2">Sxm20200214</strain>
        <tissue evidence="2">Leaf</tissue>
    </source>
</reference>
<dbReference type="PANTHER" id="PTHR33193:SF72">
    <property type="entry name" value="DOMAIN PROTEIN, PUTATIVE (DUF3511)-RELATED"/>
    <property type="match status" value="1"/>
</dbReference>
<comment type="caution">
    <text evidence="2">The sequence shown here is derived from an EMBL/GenBank/DDBJ whole genome shotgun (WGS) entry which is preliminary data.</text>
</comment>
<dbReference type="AlphaFoldDB" id="A0A8X7WBY2"/>
<feature type="compositionally biased region" description="Low complexity" evidence="1">
    <location>
        <begin position="55"/>
        <end position="68"/>
    </location>
</feature>
<dbReference type="InterPro" id="IPR021899">
    <property type="entry name" value="DUF3511"/>
</dbReference>
<accession>A0A8X7WBY2</accession>
<evidence type="ECO:0000313" key="3">
    <source>
        <dbReference type="Proteomes" id="UP000886595"/>
    </source>
</evidence>
<dbReference type="PANTHER" id="PTHR33193">
    <property type="entry name" value="DOMAIN PROTEIN, PUTATIVE (DUF3511)-RELATED"/>
    <property type="match status" value="1"/>
</dbReference>
<gene>
    <name evidence="2" type="ORF">Bca52824_008768</name>
</gene>
<sequence length="123" mass="13739">MGGQVGFGSGSGQRAYVVDRRTEIVSGKGYGSNQIYGTQDFPPSLQPSPGEMAARRSNASSSTRPSWSVNDAEMKRKKRIARYKAYTVEGKVKSTFKNGFRWIKNKCSQIVHGFRLCFVFIFL</sequence>
<dbReference type="OrthoDB" id="660385at2759"/>
<name>A0A8X7WBY2_BRACI</name>
<feature type="region of interest" description="Disordered" evidence="1">
    <location>
        <begin position="29"/>
        <end position="71"/>
    </location>
</feature>
<protein>
    <recommendedName>
        <fullName evidence="4">DUF3511 domain protein</fullName>
    </recommendedName>
</protein>
<proteinExistence type="predicted"/>
<evidence type="ECO:0000256" key="1">
    <source>
        <dbReference type="SAM" id="MobiDB-lite"/>
    </source>
</evidence>
<dbReference type="Proteomes" id="UP000886595">
    <property type="component" value="Unassembled WGS sequence"/>
</dbReference>
<organism evidence="2 3">
    <name type="scientific">Brassica carinata</name>
    <name type="common">Ethiopian mustard</name>
    <name type="synonym">Abyssinian cabbage</name>
    <dbReference type="NCBI Taxonomy" id="52824"/>
    <lineage>
        <taxon>Eukaryota</taxon>
        <taxon>Viridiplantae</taxon>
        <taxon>Streptophyta</taxon>
        <taxon>Embryophyta</taxon>
        <taxon>Tracheophyta</taxon>
        <taxon>Spermatophyta</taxon>
        <taxon>Magnoliopsida</taxon>
        <taxon>eudicotyledons</taxon>
        <taxon>Gunneridae</taxon>
        <taxon>Pentapetalae</taxon>
        <taxon>rosids</taxon>
        <taxon>malvids</taxon>
        <taxon>Brassicales</taxon>
        <taxon>Brassicaceae</taxon>
        <taxon>Brassiceae</taxon>
        <taxon>Brassica</taxon>
    </lineage>
</organism>
<evidence type="ECO:0008006" key="4">
    <source>
        <dbReference type="Google" id="ProtNLM"/>
    </source>
</evidence>
<evidence type="ECO:0000313" key="2">
    <source>
        <dbReference type="EMBL" id="KAG2326040.1"/>
    </source>
</evidence>
<keyword evidence="3" id="KW-1185">Reference proteome</keyword>
<dbReference type="EMBL" id="JAAMPC010000002">
    <property type="protein sequence ID" value="KAG2326040.1"/>
    <property type="molecule type" value="Genomic_DNA"/>
</dbReference>